<evidence type="ECO:0000313" key="2">
    <source>
        <dbReference type="EMBL" id="SIT34381.1"/>
    </source>
</evidence>
<dbReference type="AlphaFoldDB" id="A0A173MH02"/>
<dbReference type="SUPFAM" id="SSF54593">
    <property type="entry name" value="Glyoxalase/Bleomycin resistance protein/Dihydroxybiphenyl dioxygenase"/>
    <property type="match status" value="1"/>
</dbReference>
<dbReference type="PANTHER" id="PTHR33993">
    <property type="entry name" value="GLYOXALASE-RELATED"/>
    <property type="match status" value="1"/>
</dbReference>
<reference evidence="3" key="1">
    <citation type="submission" date="2017-01" db="EMBL/GenBank/DDBJ databases">
        <authorList>
            <person name="Varghese N."/>
            <person name="Submissions S."/>
        </authorList>
    </citation>
    <scope>NUCLEOTIDE SEQUENCE [LARGE SCALE GENOMIC DNA]</scope>
    <source>
        <strain evidence="3">DSM 21054</strain>
    </source>
</reference>
<proteinExistence type="predicted"/>
<dbReference type="InterPro" id="IPR052164">
    <property type="entry name" value="Anthracycline_SecMetBiosynth"/>
</dbReference>
<dbReference type="OrthoDB" id="9799428at2"/>
<dbReference type="InterPro" id="IPR029068">
    <property type="entry name" value="Glyas_Bleomycin-R_OHBP_Dase"/>
</dbReference>
<dbReference type="EMBL" id="FTOR01000016">
    <property type="protein sequence ID" value="SIT34381.1"/>
    <property type="molecule type" value="Genomic_DNA"/>
</dbReference>
<dbReference type="STRING" id="477680.SAMN05421788_11620"/>
<dbReference type="PROSITE" id="PS51819">
    <property type="entry name" value="VOC"/>
    <property type="match status" value="1"/>
</dbReference>
<protein>
    <recommendedName>
        <fullName evidence="1">VOC domain-containing protein</fullName>
    </recommendedName>
</protein>
<name>A0A173MH02_9BACT</name>
<dbReference type="KEGG" id="fln:FLA_2796"/>
<organism evidence="2 3">
    <name type="scientific">Filimonas lacunae</name>
    <dbReference type="NCBI Taxonomy" id="477680"/>
    <lineage>
        <taxon>Bacteria</taxon>
        <taxon>Pseudomonadati</taxon>
        <taxon>Bacteroidota</taxon>
        <taxon>Chitinophagia</taxon>
        <taxon>Chitinophagales</taxon>
        <taxon>Chitinophagaceae</taxon>
        <taxon>Filimonas</taxon>
    </lineage>
</organism>
<dbReference type="Proteomes" id="UP000186917">
    <property type="component" value="Unassembled WGS sequence"/>
</dbReference>
<dbReference type="Gene3D" id="3.10.180.10">
    <property type="entry name" value="2,3-Dihydroxybiphenyl 1,2-Dioxygenase, domain 1"/>
    <property type="match status" value="1"/>
</dbReference>
<dbReference type="InterPro" id="IPR037523">
    <property type="entry name" value="VOC_core"/>
</dbReference>
<accession>A0A173MH02</accession>
<gene>
    <name evidence="2" type="ORF">SAMN05421788_11620</name>
</gene>
<evidence type="ECO:0000313" key="3">
    <source>
        <dbReference type="Proteomes" id="UP000186917"/>
    </source>
</evidence>
<dbReference type="CDD" id="cd06587">
    <property type="entry name" value="VOC"/>
    <property type="match status" value="1"/>
</dbReference>
<sequence>MKKVTGIGGIFFKCKDPKAVNEWYKAHLGFDTTPYGTTFSWTDAEDVTKKGLTQWNPFPEDTKYFAPSGKDFMINYRVQNLEALVAELRKENVVIVDEISSFDYGKFVHILDVEGNKIQLWEPAE</sequence>
<feature type="domain" description="VOC" evidence="1">
    <location>
        <begin position="6"/>
        <end position="123"/>
    </location>
</feature>
<keyword evidence="3" id="KW-1185">Reference proteome</keyword>
<dbReference type="PANTHER" id="PTHR33993:SF5">
    <property type="entry name" value="GLYOXALASE"/>
    <property type="match status" value="1"/>
</dbReference>
<dbReference type="RefSeq" id="WP_076382695.1">
    <property type="nucleotide sequence ID" value="NZ_AP017422.1"/>
</dbReference>
<evidence type="ECO:0000259" key="1">
    <source>
        <dbReference type="PROSITE" id="PS51819"/>
    </source>
</evidence>